<evidence type="ECO:0000256" key="1">
    <source>
        <dbReference type="ARBA" id="ARBA00023239"/>
    </source>
</evidence>
<dbReference type="CDD" id="cd00408">
    <property type="entry name" value="DHDPS-like"/>
    <property type="match status" value="1"/>
</dbReference>
<dbReference type="InterPro" id="IPR013785">
    <property type="entry name" value="Aldolase_TIM"/>
</dbReference>
<dbReference type="SMART" id="SM01130">
    <property type="entry name" value="DHDPS"/>
    <property type="match status" value="1"/>
</dbReference>
<keyword evidence="2" id="KW-0704">Schiff base</keyword>
<accession>A0ABT9M4T4</accession>
<dbReference type="InterPro" id="IPR020625">
    <property type="entry name" value="Schiff_base-form_aldolases_AS"/>
</dbReference>
<dbReference type="PIRSF" id="PIRSF001365">
    <property type="entry name" value="DHDPS"/>
    <property type="match status" value="1"/>
</dbReference>
<dbReference type="Pfam" id="PF00701">
    <property type="entry name" value="DHDPS"/>
    <property type="match status" value="1"/>
</dbReference>
<comment type="similarity">
    <text evidence="3">Belongs to the DapA family.</text>
</comment>
<dbReference type="GO" id="GO:0008840">
    <property type="term" value="F:4-hydroxy-tetrahydrodipicolinate synthase activity"/>
    <property type="evidence" value="ECO:0007669"/>
    <property type="project" value="UniProtKB-EC"/>
</dbReference>
<dbReference type="PRINTS" id="PR00146">
    <property type="entry name" value="DHPICSNTHASE"/>
</dbReference>
<keyword evidence="5" id="KW-1185">Reference proteome</keyword>
<protein>
    <submittedName>
        <fullName evidence="4">4-hydroxy-tetrahydrodipicolinate synthase</fullName>
        <ecNumber evidence="4">4.3.3.7</ecNumber>
    </submittedName>
</protein>
<dbReference type="PANTHER" id="PTHR12128">
    <property type="entry name" value="DIHYDRODIPICOLINATE SYNTHASE"/>
    <property type="match status" value="1"/>
</dbReference>
<evidence type="ECO:0000313" key="4">
    <source>
        <dbReference type="EMBL" id="MDP9750895.1"/>
    </source>
</evidence>
<dbReference type="Gene3D" id="3.20.20.70">
    <property type="entry name" value="Aldolase class I"/>
    <property type="match status" value="1"/>
</dbReference>
<name>A0ABT9M4T4_9THEO</name>
<dbReference type="SUPFAM" id="SSF51569">
    <property type="entry name" value="Aldolase"/>
    <property type="match status" value="1"/>
</dbReference>
<dbReference type="Proteomes" id="UP001223886">
    <property type="component" value="Unassembled WGS sequence"/>
</dbReference>
<dbReference type="EMBL" id="JAURUP010000012">
    <property type="protein sequence ID" value="MDP9750895.1"/>
    <property type="molecule type" value="Genomic_DNA"/>
</dbReference>
<dbReference type="PANTHER" id="PTHR12128:SF28">
    <property type="entry name" value="2-DEHYDRO-3-DEOXY-D-GLUCONATE ALDOLASE YAGE-RELATED"/>
    <property type="match status" value="1"/>
</dbReference>
<evidence type="ECO:0000256" key="3">
    <source>
        <dbReference type="PIRNR" id="PIRNR001365"/>
    </source>
</evidence>
<gene>
    <name evidence="4" type="ORF">J2S24_001374</name>
</gene>
<comment type="caution">
    <text evidence="4">The sequence shown here is derived from an EMBL/GenBank/DDBJ whole genome shotgun (WGS) entry which is preliminary data.</text>
</comment>
<evidence type="ECO:0000313" key="5">
    <source>
        <dbReference type="Proteomes" id="UP001223886"/>
    </source>
</evidence>
<dbReference type="RefSeq" id="WP_307681159.1">
    <property type="nucleotide sequence ID" value="NZ_JAURUP010000012.1"/>
</dbReference>
<reference evidence="4 5" key="1">
    <citation type="submission" date="2023-07" db="EMBL/GenBank/DDBJ databases">
        <title>Genomic Encyclopedia of Type Strains, Phase IV (KMG-IV): sequencing the most valuable type-strain genomes for metagenomic binning, comparative biology and taxonomic classification.</title>
        <authorList>
            <person name="Goeker M."/>
        </authorList>
    </citation>
    <scope>NUCLEOTIDE SEQUENCE [LARGE SCALE GENOMIC DNA]</scope>
    <source>
        <strain evidence="4 5">DSM 25963</strain>
    </source>
</reference>
<sequence>MNKTKFHGIIPPMPTIFKEDGSFDWEGNKALIDFFIKKGVHGIFALGSLGEFVHLSFTERKEFAKFAVEYVNKRVPILIGTGSTNTEEVIELTKHAKEIGADGVVVVCPYYVKLSDEKLYQHFAIVAKSVDIPIILYNFPDVTGQNLSPSVVARLAIDFPNIVGIKETIDSIAHIRDIILEVKAVRPDFCVLASYDDHLFPTLAMGGDGAIPGIANFAPHIHVNIYKTFISGNIQESINWHRKLLKLLRVYDLDKPFIGIIKEACKLCGVPISTYVRQPVSCAEKSAVESLEALLKEVGLIN</sequence>
<proteinExistence type="inferred from homology"/>
<dbReference type="EC" id="4.3.3.7" evidence="4"/>
<evidence type="ECO:0000256" key="2">
    <source>
        <dbReference type="ARBA" id="ARBA00023270"/>
    </source>
</evidence>
<dbReference type="PROSITE" id="PS00666">
    <property type="entry name" value="DHDPS_2"/>
    <property type="match status" value="1"/>
</dbReference>
<organism evidence="4 5">
    <name type="scientific">Thermoanaerobacter pentosaceus</name>
    <dbReference type="NCBI Taxonomy" id="694059"/>
    <lineage>
        <taxon>Bacteria</taxon>
        <taxon>Bacillati</taxon>
        <taxon>Bacillota</taxon>
        <taxon>Clostridia</taxon>
        <taxon>Thermoanaerobacterales</taxon>
        <taxon>Thermoanaerobacteraceae</taxon>
        <taxon>Thermoanaerobacter</taxon>
    </lineage>
</organism>
<dbReference type="InterPro" id="IPR002220">
    <property type="entry name" value="DapA-like"/>
</dbReference>
<keyword evidence="1 3" id="KW-0456">Lyase</keyword>